<feature type="domain" description="Peptidase M13 N-terminal" evidence="9">
    <location>
        <begin position="80"/>
        <end position="471"/>
    </location>
</feature>
<evidence type="ECO:0000256" key="3">
    <source>
        <dbReference type="ARBA" id="ARBA00022723"/>
    </source>
</evidence>
<dbReference type="InterPro" id="IPR008753">
    <property type="entry name" value="Peptidase_M13_N"/>
</dbReference>
<proteinExistence type="predicted"/>
<keyword evidence="5" id="KW-0862">Zinc</keyword>
<evidence type="ECO:0000259" key="9">
    <source>
        <dbReference type="Pfam" id="PF05649"/>
    </source>
</evidence>
<keyword evidence="7" id="KW-0472">Membrane</keyword>
<keyword evidence="6" id="KW-0482">Metalloprotease</keyword>
<dbReference type="GO" id="GO:0004222">
    <property type="term" value="F:metalloendopeptidase activity"/>
    <property type="evidence" value="ECO:0007669"/>
    <property type="project" value="InterPro"/>
</dbReference>
<feature type="domain" description="Peptidase M13 C-terminal" evidence="8">
    <location>
        <begin position="532"/>
        <end position="737"/>
    </location>
</feature>
<evidence type="ECO:0000256" key="6">
    <source>
        <dbReference type="ARBA" id="ARBA00023049"/>
    </source>
</evidence>
<keyword evidence="4" id="KW-0378">Hydrolase</keyword>
<dbReference type="CDD" id="cd08662">
    <property type="entry name" value="M13"/>
    <property type="match status" value="1"/>
</dbReference>
<dbReference type="GO" id="GO:0016485">
    <property type="term" value="P:protein processing"/>
    <property type="evidence" value="ECO:0007669"/>
    <property type="project" value="TreeGrafter"/>
</dbReference>
<evidence type="ECO:0000256" key="5">
    <source>
        <dbReference type="ARBA" id="ARBA00022833"/>
    </source>
</evidence>
<dbReference type="PANTHER" id="PTHR11733:SF133">
    <property type="entry name" value="PHOSPHATE-REGULATING NEUTRAL ENDOPEPTIDASE PHEX"/>
    <property type="match status" value="1"/>
</dbReference>
<dbReference type="InterPro" id="IPR042089">
    <property type="entry name" value="Peptidase_M13_dom_2"/>
</dbReference>
<evidence type="ECO:0000256" key="7">
    <source>
        <dbReference type="SAM" id="Phobius"/>
    </source>
</evidence>
<comment type="cofactor">
    <cofactor evidence="1">
        <name>Zn(2+)</name>
        <dbReference type="ChEBI" id="CHEBI:29105"/>
    </cofactor>
</comment>
<keyword evidence="7" id="KW-0812">Transmembrane</keyword>
<keyword evidence="2" id="KW-0645">Protease</keyword>
<evidence type="ECO:0000256" key="2">
    <source>
        <dbReference type="ARBA" id="ARBA00022670"/>
    </source>
</evidence>
<dbReference type="Pfam" id="PF01431">
    <property type="entry name" value="Peptidase_M13"/>
    <property type="match status" value="1"/>
</dbReference>
<protein>
    <submittedName>
        <fullName evidence="10">Uncharacterized protein</fullName>
    </submittedName>
</protein>
<evidence type="ECO:0000256" key="4">
    <source>
        <dbReference type="ARBA" id="ARBA00022801"/>
    </source>
</evidence>
<dbReference type="SUPFAM" id="SSF55486">
    <property type="entry name" value="Metalloproteases ('zincins'), catalytic domain"/>
    <property type="match status" value="1"/>
</dbReference>
<dbReference type="PANTHER" id="PTHR11733">
    <property type="entry name" value="ZINC METALLOPROTEASE FAMILY M13 NEPRILYSIN-RELATED"/>
    <property type="match status" value="1"/>
</dbReference>
<dbReference type="Pfam" id="PF05649">
    <property type="entry name" value="Peptidase_M13_N"/>
    <property type="match status" value="1"/>
</dbReference>
<dbReference type="GO" id="GO:0046872">
    <property type="term" value="F:metal ion binding"/>
    <property type="evidence" value="ECO:0007669"/>
    <property type="project" value="UniProtKB-KW"/>
</dbReference>
<dbReference type="InterPro" id="IPR000718">
    <property type="entry name" value="Peptidase_M13"/>
</dbReference>
<dbReference type="Gene3D" id="1.10.1380.10">
    <property type="entry name" value="Neutral endopeptidase , domain2"/>
    <property type="match status" value="1"/>
</dbReference>
<organism evidence="10 11">
    <name type="scientific">Rotaria sordida</name>
    <dbReference type="NCBI Taxonomy" id="392033"/>
    <lineage>
        <taxon>Eukaryota</taxon>
        <taxon>Metazoa</taxon>
        <taxon>Spiralia</taxon>
        <taxon>Gnathifera</taxon>
        <taxon>Rotifera</taxon>
        <taxon>Eurotatoria</taxon>
        <taxon>Bdelloidea</taxon>
        <taxon>Philodinida</taxon>
        <taxon>Philodinidae</taxon>
        <taxon>Rotaria</taxon>
    </lineage>
</organism>
<reference evidence="10" key="1">
    <citation type="submission" date="2021-02" db="EMBL/GenBank/DDBJ databases">
        <authorList>
            <person name="Nowell W R."/>
        </authorList>
    </citation>
    <scope>NUCLEOTIDE SEQUENCE</scope>
</reference>
<comment type="caution">
    <text evidence="10">The sequence shown here is derived from an EMBL/GenBank/DDBJ whole genome shotgun (WGS) entry which is preliminary data.</text>
</comment>
<accession>A0A814DA29</accession>
<dbReference type="PROSITE" id="PS51885">
    <property type="entry name" value="NEPRILYSIN"/>
    <property type="match status" value="1"/>
</dbReference>
<evidence type="ECO:0000313" key="10">
    <source>
        <dbReference type="EMBL" id="CAF0952502.1"/>
    </source>
</evidence>
<feature type="transmembrane region" description="Helical" evidence="7">
    <location>
        <begin position="7"/>
        <end position="31"/>
    </location>
</feature>
<dbReference type="Proteomes" id="UP000663854">
    <property type="component" value="Unassembled WGS sequence"/>
</dbReference>
<dbReference type="AlphaFoldDB" id="A0A814DA29"/>
<dbReference type="GO" id="GO:0005886">
    <property type="term" value="C:plasma membrane"/>
    <property type="evidence" value="ECO:0007669"/>
    <property type="project" value="TreeGrafter"/>
</dbReference>
<dbReference type="InterPro" id="IPR018497">
    <property type="entry name" value="Peptidase_M13_C"/>
</dbReference>
<name>A0A814DA29_9BILA</name>
<dbReference type="Gene3D" id="3.40.390.10">
    <property type="entry name" value="Collagenase (Catalytic Domain)"/>
    <property type="match status" value="1"/>
</dbReference>
<keyword evidence="3" id="KW-0479">Metal-binding</keyword>
<sequence>MTEGRQIIFILAGFLGIFLMLTIVFAALYGVQRNKSWNTVDITTAIITVTTTAQTNLCVTPYCIKAANYLLESINKTVNPCDNFFEFACGTWLKKNRIPDDAASHDIINILRNQLDSDIVDMLTSPIPDDLKNLQSIINARRFYDSCINETAIELEAVHVILSFVNNELGGWPILQGSSWNEDSFNLTHLLIKLREYSHNMIFGFRTSADDKNSSVNFIRVYQSAIPLEQRSNYINETKITKAYQQFIHDVASALTNNIVINVSEVNDIYNFEKLISTFHWTPAEKHARKNETVRTTIGNLSQTFNTSFDFTNYLRYIYFLSNVSLNDNDIVSVSEIEFLRNISSIIDTTSPRILQNYIVWCFIMNRVSNMPKRYRALRDPFDEAFQGTIAQRPRSITCGNYINNNMGFALSKIYIKQYFDENARNQSLEMINNIRSIFLDMLKNTTWMDEISKNKSIEKALVIDEKIGYPDFLGSSNATELEKMYQDYIFNDSYIYNVFKLLQIKSNENFRMLRESVDRKAWGAGPPTVVNAFYNPSRNQIIFPAGIFQIPFFNKDAPKYLNYGAIGMVIGHEITHGFDNSGRQYDKDGNRISWWTPETIERFNVRKQCIIDQYSRYVVTQINMTLNGFQTQGENIADNGGLKESFYAYQNWARTHPNMDKKLPGLSDYSAEQMFFINYAQIWCSKMTDANALNRILIGVHSPGEFRIRGPTSNFDEFDRVFKCTPGQGNSQVNKCTVW</sequence>
<keyword evidence="7" id="KW-1133">Transmembrane helix</keyword>
<evidence type="ECO:0000256" key="1">
    <source>
        <dbReference type="ARBA" id="ARBA00001947"/>
    </source>
</evidence>
<dbReference type="EMBL" id="CAJNOH010000222">
    <property type="protein sequence ID" value="CAF0952502.1"/>
    <property type="molecule type" value="Genomic_DNA"/>
</dbReference>
<evidence type="ECO:0000259" key="8">
    <source>
        <dbReference type="Pfam" id="PF01431"/>
    </source>
</evidence>
<dbReference type="PRINTS" id="PR00786">
    <property type="entry name" value="NEPRILYSIN"/>
</dbReference>
<dbReference type="InterPro" id="IPR024079">
    <property type="entry name" value="MetalloPept_cat_dom_sf"/>
</dbReference>
<evidence type="ECO:0000313" key="11">
    <source>
        <dbReference type="Proteomes" id="UP000663854"/>
    </source>
</evidence>
<gene>
    <name evidence="10" type="ORF">PYM288_LOCUS12201</name>
</gene>